<evidence type="ECO:0000313" key="2">
    <source>
        <dbReference type="Proteomes" id="UP001595377"/>
    </source>
</evidence>
<evidence type="ECO:0000313" key="1">
    <source>
        <dbReference type="EMBL" id="MFC3071696.1"/>
    </source>
</evidence>
<dbReference type="Proteomes" id="UP001595377">
    <property type="component" value="Unassembled WGS sequence"/>
</dbReference>
<protein>
    <submittedName>
        <fullName evidence="1">Uncharacterized protein</fullName>
    </submittedName>
</protein>
<organism evidence="1 2">
    <name type="scientific">Shinella pollutisoli</name>
    <dbReference type="NCBI Taxonomy" id="2250594"/>
    <lineage>
        <taxon>Bacteria</taxon>
        <taxon>Pseudomonadati</taxon>
        <taxon>Pseudomonadota</taxon>
        <taxon>Alphaproteobacteria</taxon>
        <taxon>Hyphomicrobiales</taxon>
        <taxon>Rhizobiaceae</taxon>
        <taxon>Shinella</taxon>
    </lineage>
</organism>
<name>A0ABV7D9W7_9HYPH</name>
<gene>
    <name evidence="1" type="ORF">ACFOHH_01095</name>
</gene>
<reference evidence="2" key="1">
    <citation type="journal article" date="2019" name="Int. J. Syst. Evol. Microbiol.">
        <title>The Global Catalogue of Microorganisms (GCM) 10K type strain sequencing project: providing services to taxonomists for standard genome sequencing and annotation.</title>
        <authorList>
            <consortium name="The Broad Institute Genomics Platform"/>
            <consortium name="The Broad Institute Genome Sequencing Center for Infectious Disease"/>
            <person name="Wu L."/>
            <person name="Ma J."/>
        </authorList>
    </citation>
    <scope>NUCLEOTIDE SEQUENCE [LARGE SCALE GENOMIC DNA]</scope>
    <source>
        <strain evidence="2">KCTC 52677</strain>
    </source>
</reference>
<comment type="caution">
    <text evidence="1">The sequence shown here is derived from an EMBL/GenBank/DDBJ whole genome shotgun (WGS) entry which is preliminary data.</text>
</comment>
<dbReference type="EMBL" id="JBHRSP010000001">
    <property type="protein sequence ID" value="MFC3071696.1"/>
    <property type="molecule type" value="Genomic_DNA"/>
</dbReference>
<sequence length="57" mass="6289">MITRAENPKKIAIALPIAGGAFRSLRVRREPLCHCATGAVFSRWPGDNQYPVMLNPP</sequence>
<proteinExistence type="predicted"/>
<dbReference type="RefSeq" id="WP_380702544.1">
    <property type="nucleotide sequence ID" value="NZ_JBHRSP010000001.1"/>
</dbReference>
<keyword evidence="2" id="KW-1185">Reference proteome</keyword>
<accession>A0ABV7D9W7</accession>